<reference evidence="1" key="2">
    <citation type="submission" date="2023-05" db="EMBL/GenBank/DDBJ databases">
        <authorList>
            <person name="Fouks B."/>
        </authorList>
    </citation>
    <scope>NUCLEOTIDE SEQUENCE</scope>
    <source>
        <strain evidence="1">Stay&amp;Tobe</strain>
        <tissue evidence="1">Testes</tissue>
    </source>
</reference>
<organism evidence="1 2">
    <name type="scientific">Diploptera punctata</name>
    <name type="common">Pacific beetle cockroach</name>
    <dbReference type="NCBI Taxonomy" id="6984"/>
    <lineage>
        <taxon>Eukaryota</taxon>
        <taxon>Metazoa</taxon>
        <taxon>Ecdysozoa</taxon>
        <taxon>Arthropoda</taxon>
        <taxon>Hexapoda</taxon>
        <taxon>Insecta</taxon>
        <taxon>Pterygota</taxon>
        <taxon>Neoptera</taxon>
        <taxon>Polyneoptera</taxon>
        <taxon>Dictyoptera</taxon>
        <taxon>Blattodea</taxon>
        <taxon>Blaberoidea</taxon>
        <taxon>Blaberidae</taxon>
        <taxon>Diplopterinae</taxon>
        <taxon>Diploptera</taxon>
    </lineage>
</organism>
<feature type="non-terminal residue" evidence="1">
    <location>
        <position position="71"/>
    </location>
</feature>
<sequence length="71" mass="8786">LQLISVTTYFRCLLDRVTTYFRCLLDRVGHNLKFLVPRYNLFSVTTYFRKFLVPRDSTIYKFYCIYIYFFL</sequence>
<feature type="non-terminal residue" evidence="1">
    <location>
        <position position="1"/>
    </location>
</feature>
<dbReference type="Proteomes" id="UP001233999">
    <property type="component" value="Unassembled WGS sequence"/>
</dbReference>
<comment type="caution">
    <text evidence="1">The sequence shown here is derived from an EMBL/GenBank/DDBJ whole genome shotgun (WGS) entry which is preliminary data.</text>
</comment>
<reference evidence="1" key="1">
    <citation type="journal article" date="2023" name="IScience">
        <title>Live-bearing cockroach genome reveals convergent evolutionary mechanisms linked to viviparity in insects and beyond.</title>
        <authorList>
            <person name="Fouks B."/>
            <person name="Harrison M.C."/>
            <person name="Mikhailova A.A."/>
            <person name="Marchal E."/>
            <person name="English S."/>
            <person name="Carruthers M."/>
            <person name="Jennings E.C."/>
            <person name="Chiamaka E.L."/>
            <person name="Frigard R.A."/>
            <person name="Pippel M."/>
            <person name="Attardo G.M."/>
            <person name="Benoit J.B."/>
            <person name="Bornberg-Bauer E."/>
            <person name="Tobe S.S."/>
        </authorList>
    </citation>
    <scope>NUCLEOTIDE SEQUENCE</scope>
    <source>
        <strain evidence="1">Stay&amp;Tobe</strain>
    </source>
</reference>
<name>A0AAD7ZFW0_DIPPU</name>
<dbReference type="AlphaFoldDB" id="A0AAD7ZFW0"/>
<accession>A0AAD7ZFW0</accession>
<gene>
    <name evidence="1" type="ORF">L9F63_024485</name>
</gene>
<evidence type="ECO:0000313" key="1">
    <source>
        <dbReference type="EMBL" id="KAJ9579407.1"/>
    </source>
</evidence>
<protein>
    <submittedName>
        <fullName evidence="1">Uncharacterized protein</fullName>
    </submittedName>
</protein>
<proteinExistence type="predicted"/>
<evidence type="ECO:0000313" key="2">
    <source>
        <dbReference type="Proteomes" id="UP001233999"/>
    </source>
</evidence>
<dbReference type="EMBL" id="JASPKZ010008437">
    <property type="protein sequence ID" value="KAJ9579407.1"/>
    <property type="molecule type" value="Genomic_DNA"/>
</dbReference>
<keyword evidence="2" id="KW-1185">Reference proteome</keyword>